<dbReference type="Pfam" id="PF10987">
    <property type="entry name" value="DUF2806"/>
    <property type="match status" value="1"/>
</dbReference>
<gene>
    <name evidence="1" type="ORF">MGA5115_00687</name>
    <name evidence="2" type="ORF">MGA5116_00905</name>
</gene>
<evidence type="ECO:0008006" key="5">
    <source>
        <dbReference type="Google" id="ProtNLM"/>
    </source>
</evidence>
<dbReference type="InterPro" id="IPR021254">
    <property type="entry name" value="DUF2806"/>
</dbReference>
<evidence type="ECO:0000313" key="2">
    <source>
        <dbReference type="EMBL" id="SBT20322.1"/>
    </source>
</evidence>
<organism evidence="1 4">
    <name type="scientific">Marinomonas gallaica</name>
    <dbReference type="NCBI Taxonomy" id="1806667"/>
    <lineage>
        <taxon>Bacteria</taxon>
        <taxon>Pseudomonadati</taxon>
        <taxon>Pseudomonadota</taxon>
        <taxon>Gammaproteobacteria</taxon>
        <taxon>Oceanospirillales</taxon>
        <taxon>Oceanospirillaceae</taxon>
        <taxon>Marinomonas</taxon>
    </lineage>
</organism>
<dbReference type="Proteomes" id="UP000092840">
    <property type="component" value="Unassembled WGS sequence"/>
</dbReference>
<keyword evidence="3" id="KW-1185">Reference proteome</keyword>
<evidence type="ECO:0000313" key="1">
    <source>
        <dbReference type="EMBL" id="SBT16606.1"/>
    </source>
</evidence>
<dbReference type="Proteomes" id="UP000092871">
    <property type="component" value="Unassembled WGS sequence"/>
</dbReference>
<protein>
    <recommendedName>
        <fullName evidence="5">TIGR03899 family protein</fullName>
    </recommendedName>
</protein>
<reference evidence="2 3" key="1">
    <citation type="submission" date="2016-06" db="EMBL/GenBank/DDBJ databases">
        <authorList>
            <person name="Rodrigo-Torres L."/>
            <person name="Arahal D.R."/>
        </authorList>
    </citation>
    <scope>NUCLEOTIDE SEQUENCE [LARGE SCALE GENOMIC DNA]</scope>
    <source>
        <strain evidence="2 3">CECT 5116</strain>
    </source>
</reference>
<dbReference type="EMBL" id="FLRB01000006">
    <property type="protein sequence ID" value="SBT20322.1"/>
    <property type="molecule type" value="Genomic_DNA"/>
</dbReference>
<name>A0A1C3JN66_9GAMM</name>
<dbReference type="AlphaFoldDB" id="A0A1C3JN66"/>
<proteinExistence type="predicted"/>
<sequence>MEDLAGLGKSVEKVLEVFARGTGILYEPLKIRRLAEAEAYKIGQLAEAEAKKNKVLIESKVEEKFIAESAKESLSDRAEQRKAHKELLKQNNIESVIALATLSPPKSIADEPIDSDWLNNFIENAETVSSNVMQKLWARVFVNEIEKPGSFSLKSLEFLKKLTRYEADAFTKLCRYITPRPHCKGLIVLSAIRQGGFISDLFSSYTDDSFPRKSELDLNEWMTLINLGLVHAEGLLWKYLPKGTAIDLRCFKLVTKKNKVTPHFYSLTSLGNEIAQLVDVPLDDDYFNELQEEHSSLVAIEKIN</sequence>
<evidence type="ECO:0000313" key="3">
    <source>
        <dbReference type="Proteomes" id="UP000092840"/>
    </source>
</evidence>
<evidence type="ECO:0000313" key="4">
    <source>
        <dbReference type="Proteomes" id="UP000092871"/>
    </source>
</evidence>
<dbReference type="RefSeq" id="WP_067031894.1">
    <property type="nucleotide sequence ID" value="NZ_FLRA01000003.1"/>
</dbReference>
<reference evidence="1 4" key="2">
    <citation type="submission" date="2016-06" db="EMBL/GenBank/DDBJ databases">
        <authorList>
            <person name="Kjaerup R.B."/>
            <person name="Dalgaard T.S."/>
            <person name="Juul-Madsen H.R."/>
        </authorList>
    </citation>
    <scope>NUCLEOTIDE SEQUENCE [LARGE SCALE GENOMIC DNA]</scope>
    <source>
        <strain evidence="1 4">CECT 5115</strain>
    </source>
</reference>
<dbReference type="EMBL" id="FLRA01000003">
    <property type="protein sequence ID" value="SBT16606.1"/>
    <property type="molecule type" value="Genomic_DNA"/>
</dbReference>
<accession>A0A1C3JN66</accession>